<comment type="catalytic activity">
    <reaction evidence="1">
        <text>S-ubiquitinyl-[E2 ubiquitin-conjugating enzyme]-L-cysteine + [acceptor protein]-L-lysine = [E2 ubiquitin-conjugating enzyme]-L-cysteine + N(6)-ubiquitinyl-[acceptor protein]-L-lysine.</text>
        <dbReference type="EC" id="2.3.2.26"/>
    </reaction>
</comment>
<dbReference type="VEuPathDB" id="CryptoDB:CmeUKMEL1_15455"/>
<dbReference type="Pfam" id="PF00632">
    <property type="entry name" value="HECT"/>
    <property type="match status" value="1"/>
</dbReference>
<accession>A0A2P4Z4X3</accession>
<dbReference type="PANTHER" id="PTHR45700">
    <property type="entry name" value="UBIQUITIN-PROTEIN LIGASE E3C"/>
    <property type="match status" value="1"/>
</dbReference>
<dbReference type="GO" id="GO:0006511">
    <property type="term" value="P:ubiquitin-dependent protein catabolic process"/>
    <property type="evidence" value="ECO:0007669"/>
    <property type="project" value="TreeGrafter"/>
</dbReference>
<dbReference type="Gene3D" id="3.90.1750.10">
    <property type="entry name" value="Hect, E3 ligase catalytic domains"/>
    <property type="match status" value="1"/>
</dbReference>
<evidence type="ECO:0000256" key="5">
    <source>
        <dbReference type="PROSITE-ProRule" id="PRU00104"/>
    </source>
</evidence>
<evidence type="ECO:0000259" key="6">
    <source>
        <dbReference type="PROSITE" id="PS50237"/>
    </source>
</evidence>
<gene>
    <name evidence="7" type="ORF">CmeUKMEL1_15455</name>
</gene>
<dbReference type="InterPro" id="IPR044611">
    <property type="entry name" value="E3A/B/C-like"/>
</dbReference>
<dbReference type="SMART" id="SM00119">
    <property type="entry name" value="HECTc"/>
    <property type="match status" value="1"/>
</dbReference>
<dbReference type="Gene3D" id="3.30.2160.10">
    <property type="entry name" value="Hect, E3 ligase catalytic domain"/>
    <property type="match status" value="1"/>
</dbReference>
<dbReference type="PANTHER" id="PTHR45700:SF2">
    <property type="entry name" value="UBIQUITIN-PROTEIN LIGASE E3C"/>
    <property type="match status" value="1"/>
</dbReference>
<dbReference type="EC" id="2.3.2.26" evidence="2"/>
<evidence type="ECO:0000256" key="4">
    <source>
        <dbReference type="ARBA" id="ARBA00022786"/>
    </source>
</evidence>
<feature type="domain" description="HECT" evidence="6">
    <location>
        <begin position="1175"/>
        <end position="1539"/>
    </location>
</feature>
<dbReference type="Proteomes" id="UP000236928">
    <property type="component" value="Unassembled WGS sequence"/>
</dbReference>
<keyword evidence="4 5" id="KW-0833">Ubl conjugation pathway</keyword>
<evidence type="ECO:0000256" key="2">
    <source>
        <dbReference type="ARBA" id="ARBA00012485"/>
    </source>
</evidence>
<name>A0A2P4Z4X3_9CRYT</name>
<evidence type="ECO:0000256" key="3">
    <source>
        <dbReference type="ARBA" id="ARBA00022679"/>
    </source>
</evidence>
<dbReference type="GO" id="GO:0061630">
    <property type="term" value="F:ubiquitin protein ligase activity"/>
    <property type="evidence" value="ECO:0007669"/>
    <property type="project" value="UniProtKB-EC"/>
</dbReference>
<dbReference type="Gene3D" id="3.30.2410.10">
    <property type="entry name" value="Hect, E3 ligase catalytic domain"/>
    <property type="match status" value="1"/>
</dbReference>
<keyword evidence="3 7" id="KW-0808">Transferase</keyword>
<dbReference type="PROSITE" id="PS50237">
    <property type="entry name" value="HECT"/>
    <property type="match status" value="1"/>
</dbReference>
<sequence length="1539" mass="181356">MFGKPNSKGMGSNKLVIGTNVRNNKDLDIPISFGRSSKDYIIEKKKEKEKRIYERIKGNKMKIISYYVLQYNLFKLKKREFCNDLIYLISQNHKDINKMIQIFRFTLRISSNGIKQDIERFIMIIETICTNFEKVSIEISFSNLLFLFRNCLILIFLDDQKKILNIDKNLLKNLADQILYSFFSRSNSQDQKVPNKQINKKNFINMIFDFSMIDLFFIRYFELRILNKELENEIIIDIFNEAFQLCISKLSRKDTLNLYYMGKDFIDFPKNDNFLSEKSKKLTNYNNSQLEIFFKNRYFWIISCLFTTLFKTNNIITNIKTQELFQTYLGLLDLDSFQNWIMNESQNSIRVIKSPIQQIPPNSPFSLLLLNYSFFNYIQVYNNYCKLSKAMKLNEFKKMQEFDQKEFVNTIENNLLSIYYIINSWNFSPNTLTTIDETISKQNYTSRDEIIQMISFLFQVITQNNNPEINSDQSKFIKEKLKIMYLIRLFTLFLDLQGKFLLLSTYIKNTDIIKDKNIFFAINNHQLNENQQLFSKNTICQIIQPILNLALDCACRDETNLKHAINIINLMNDIYFPLNQVPNIIFENIYFYNNIFTKNKVTYLHNALDLSIDRSDHLIDDNYNRDHHQLMTKKNKRRNRINIFRDSGGGDDDDDHHHHHDKNNNICIFKKMRFFFLISDDHNNEDKLQIFHKSQDHEFLEKIYYNSYSNDYHNFQNFCNIMSNSKLEVFHELQNLVLNYLSFDTCWVLVLFLTIHNRIIFNNKGNMNSFLLDIIEGKDYMNIDNNDYYYNNNHIGKLLTLFGISLNHQLQFLDDYEVKKSLEIILLKNSSSNSNNSDYNNDNQITSLKLIPSFNSNEIMIIDNKVTSGMSGSEILDNLLEDLSKHKDLSMLVNYENIQSINKSQKNPLINPFLLINNRNQLNYISLFINNLTFKILKMMMFEIKDKNAGNELNIVYSSQNSSNHHHNNLGKLINISIFGELTRRLYQNYLKLNHFQMKLDDPLIKIPWTISEASNLLKPRDVLIKQALHIESLGSFPSNNLGEYRFRLNDEDRNLSNFEEYDDYYEDDGLTNNFNYNDSNIDNKKRLARLDLSRVFDSTLKYVSNKSKFELLRQVLREMPHLIGFEDRLHFYYHYIAELRFNHYQPELFHEIPSFEIRRTHIIKDGLNNIGRLDPNRLRVAFRIIFLDEQGDIEPGIDGGGLLKDFITSISKELCSESFGLFKSCKDNTIIPREYDSLMEISNKFKDLLIDEPLILKKSNKILYLFEFLGKIVGKAIYEKILLEIEFNPVFLNSVFEQNNDFTDLLNLDEELYKSLNYIKSLENSQEMNNLCLTFSLTLDLGSLTDVGSNNRHLEVDLIPNGRNIPVNNENKIVYIKLLTHYKLITSIKLQAEAFLRGLSTVIPNESLRLFSPYELQSLISGVYQRLDVSNLKLNTCYTGYTEASQQIIWLWDILENEFSTEEQGEFLLFVTSSRKAPLLGFQHLNPKFGVQIVPDNTRLPSASTCFNLLKLPSYNSKEILKLKLRQAIFNSKGFDLS</sequence>
<proteinExistence type="predicted"/>
<dbReference type="InterPro" id="IPR035983">
    <property type="entry name" value="Hect_E3_ubiquitin_ligase"/>
</dbReference>
<protein>
    <recommendedName>
        <fullName evidence="2">HECT-type E3 ubiquitin transferase</fullName>
        <ecNumber evidence="2">2.3.2.26</ecNumber>
    </recommendedName>
</protein>
<evidence type="ECO:0000313" key="8">
    <source>
        <dbReference type="Proteomes" id="UP000236928"/>
    </source>
</evidence>
<evidence type="ECO:0000313" key="7">
    <source>
        <dbReference type="EMBL" id="POM85050.1"/>
    </source>
</evidence>
<dbReference type="OrthoDB" id="8068875at2759"/>
<reference evidence="7 8" key="1">
    <citation type="submission" date="2014-04" db="EMBL/GenBank/DDBJ databases">
        <title>Comparative Genomics of Cryptosporidium Species.</title>
        <authorList>
            <person name="Silva J.C."/>
            <person name="Su Q."/>
            <person name="Chalmers R."/>
            <person name="Chibucos M.C."/>
            <person name="Elwin K."/>
            <person name="Godinez A."/>
            <person name="Guo F."/>
            <person name="Huynh K."/>
            <person name="Orvis J."/>
            <person name="Ott S."/>
            <person name="Sadzewicz L."/>
            <person name="Sengamalay N."/>
            <person name="Shetty A."/>
            <person name="Sun M."/>
            <person name="Tallon L."/>
            <person name="Xiao L."/>
            <person name="Zhang H."/>
            <person name="Fraser C.M."/>
            <person name="Zhu G."/>
            <person name="Kissinger J."/>
            <person name="Widmer G."/>
        </authorList>
    </citation>
    <scope>NUCLEOTIDE SEQUENCE [LARGE SCALE GENOMIC DNA]</scope>
    <source>
        <strain evidence="7 8">UKMEL1</strain>
    </source>
</reference>
<dbReference type="SUPFAM" id="SSF56204">
    <property type="entry name" value="Hect, E3 ligase catalytic domain"/>
    <property type="match status" value="1"/>
</dbReference>
<evidence type="ECO:0000256" key="1">
    <source>
        <dbReference type="ARBA" id="ARBA00000885"/>
    </source>
</evidence>
<dbReference type="GO" id="GO:0000209">
    <property type="term" value="P:protein polyubiquitination"/>
    <property type="evidence" value="ECO:0007669"/>
    <property type="project" value="InterPro"/>
</dbReference>
<organism evidence="7 8">
    <name type="scientific">Cryptosporidium meleagridis</name>
    <dbReference type="NCBI Taxonomy" id="93969"/>
    <lineage>
        <taxon>Eukaryota</taxon>
        <taxon>Sar</taxon>
        <taxon>Alveolata</taxon>
        <taxon>Apicomplexa</taxon>
        <taxon>Conoidasida</taxon>
        <taxon>Coccidia</taxon>
        <taxon>Eucoccidiorida</taxon>
        <taxon>Eimeriorina</taxon>
        <taxon>Cryptosporidiidae</taxon>
        <taxon>Cryptosporidium</taxon>
    </lineage>
</organism>
<dbReference type="EMBL" id="JIBK01000048">
    <property type="protein sequence ID" value="POM85050.1"/>
    <property type="molecule type" value="Genomic_DNA"/>
</dbReference>
<dbReference type="CDD" id="cd00078">
    <property type="entry name" value="HECTc"/>
    <property type="match status" value="1"/>
</dbReference>
<keyword evidence="8" id="KW-1185">Reference proteome</keyword>
<comment type="caution">
    <text evidence="7">The sequence shown here is derived from an EMBL/GenBank/DDBJ whole genome shotgun (WGS) entry which is preliminary data.</text>
</comment>
<feature type="active site" description="Glycyl thioester intermediate" evidence="5">
    <location>
        <position position="1507"/>
    </location>
</feature>
<dbReference type="InterPro" id="IPR000569">
    <property type="entry name" value="HECT_dom"/>
</dbReference>